<dbReference type="InterPro" id="IPR040256">
    <property type="entry name" value="At4g02000-like"/>
</dbReference>
<sequence length="221" mass="24571">MVLLQELEEEIHPSSVVWETCSLRIRVLGVPLVCLSVQVGKLIGQSIGVTKEVECIKERGNHGYYFCLRVRMSLKEPLRRGMHLACGCFKYEKLPNFYFVCSCLGRVERDCDIAMVKRAKGEVVECQYDQGLRAKDKSRSTSSWGKGISNLMVDGVEIIGDKGKEGLNVSKNSAKDLSVDCGSSTMGARNELDWLKGVVDLVDGPWDKMITTLSASRIRGM</sequence>
<dbReference type="PANTHER" id="PTHR31286:SF167">
    <property type="entry name" value="OS09G0268800 PROTEIN"/>
    <property type="match status" value="1"/>
</dbReference>
<dbReference type="Proteomes" id="UP000187406">
    <property type="component" value="Unassembled WGS sequence"/>
</dbReference>
<evidence type="ECO:0000313" key="2">
    <source>
        <dbReference type="Proteomes" id="UP000187406"/>
    </source>
</evidence>
<protein>
    <submittedName>
        <fullName evidence="1">DUF4283 domain-containing protein</fullName>
    </submittedName>
</protein>
<comment type="caution">
    <text evidence="1">The sequence shown here is derived from an EMBL/GenBank/DDBJ whole genome shotgun (WGS) entry which is preliminary data.</text>
</comment>
<dbReference type="OrthoDB" id="1750606at2759"/>
<proteinExistence type="predicted"/>
<keyword evidence="2" id="KW-1185">Reference proteome</keyword>
<gene>
    <name evidence="1" type="ORF">CFOL_v3_27047</name>
</gene>
<name>A0A1Q3CTZ7_CEPFO</name>
<dbReference type="InParanoid" id="A0A1Q3CTZ7"/>
<dbReference type="PANTHER" id="PTHR31286">
    <property type="entry name" value="GLYCINE-RICH CELL WALL STRUCTURAL PROTEIN 1.8-LIKE"/>
    <property type="match status" value="1"/>
</dbReference>
<evidence type="ECO:0000313" key="1">
    <source>
        <dbReference type="EMBL" id="GAV83601.1"/>
    </source>
</evidence>
<dbReference type="EMBL" id="BDDD01002943">
    <property type="protein sequence ID" value="GAV83601.1"/>
    <property type="molecule type" value="Genomic_DNA"/>
</dbReference>
<reference evidence="2" key="1">
    <citation type="submission" date="2016-04" db="EMBL/GenBank/DDBJ databases">
        <title>Cephalotus genome sequencing.</title>
        <authorList>
            <person name="Fukushima K."/>
            <person name="Hasebe M."/>
            <person name="Fang X."/>
        </authorList>
    </citation>
    <scope>NUCLEOTIDE SEQUENCE [LARGE SCALE GENOMIC DNA]</scope>
    <source>
        <strain evidence="2">cv. St1</strain>
    </source>
</reference>
<organism evidence="1 2">
    <name type="scientific">Cephalotus follicularis</name>
    <name type="common">Albany pitcher plant</name>
    <dbReference type="NCBI Taxonomy" id="3775"/>
    <lineage>
        <taxon>Eukaryota</taxon>
        <taxon>Viridiplantae</taxon>
        <taxon>Streptophyta</taxon>
        <taxon>Embryophyta</taxon>
        <taxon>Tracheophyta</taxon>
        <taxon>Spermatophyta</taxon>
        <taxon>Magnoliopsida</taxon>
        <taxon>eudicotyledons</taxon>
        <taxon>Gunneridae</taxon>
        <taxon>Pentapetalae</taxon>
        <taxon>rosids</taxon>
        <taxon>fabids</taxon>
        <taxon>Oxalidales</taxon>
        <taxon>Cephalotaceae</taxon>
        <taxon>Cephalotus</taxon>
    </lineage>
</organism>
<dbReference type="AlphaFoldDB" id="A0A1Q3CTZ7"/>
<accession>A0A1Q3CTZ7</accession>